<accession>A0A843W1W6</accession>
<dbReference type="Proteomes" id="UP000652761">
    <property type="component" value="Unassembled WGS sequence"/>
</dbReference>
<dbReference type="AlphaFoldDB" id="A0A843W1W6"/>
<reference evidence="1" key="1">
    <citation type="submission" date="2017-07" db="EMBL/GenBank/DDBJ databases">
        <title>Taro Niue Genome Assembly and Annotation.</title>
        <authorList>
            <person name="Atibalentja N."/>
            <person name="Keating K."/>
            <person name="Fields C.J."/>
        </authorList>
    </citation>
    <scope>NUCLEOTIDE SEQUENCE</scope>
    <source>
        <strain evidence="1">Niue_2</strain>
        <tissue evidence="1">Leaf</tissue>
    </source>
</reference>
<dbReference type="EMBL" id="NMUH01002661">
    <property type="protein sequence ID" value="MQM01327.1"/>
    <property type="molecule type" value="Genomic_DNA"/>
</dbReference>
<gene>
    <name evidence="1" type="ORF">Taro_034089</name>
</gene>
<comment type="caution">
    <text evidence="1">The sequence shown here is derived from an EMBL/GenBank/DDBJ whole genome shotgun (WGS) entry which is preliminary data.</text>
</comment>
<organism evidence="1 2">
    <name type="scientific">Colocasia esculenta</name>
    <name type="common">Wild taro</name>
    <name type="synonym">Arum esculentum</name>
    <dbReference type="NCBI Taxonomy" id="4460"/>
    <lineage>
        <taxon>Eukaryota</taxon>
        <taxon>Viridiplantae</taxon>
        <taxon>Streptophyta</taxon>
        <taxon>Embryophyta</taxon>
        <taxon>Tracheophyta</taxon>
        <taxon>Spermatophyta</taxon>
        <taxon>Magnoliopsida</taxon>
        <taxon>Liliopsida</taxon>
        <taxon>Araceae</taxon>
        <taxon>Aroideae</taxon>
        <taxon>Colocasieae</taxon>
        <taxon>Colocasia</taxon>
    </lineage>
</organism>
<proteinExistence type="predicted"/>
<keyword evidence="2" id="KW-1185">Reference proteome</keyword>
<evidence type="ECO:0000313" key="1">
    <source>
        <dbReference type="EMBL" id="MQM01327.1"/>
    </source>
</evidence>
<protein>
    <submittedName>
        <fullName evidence="1">Uncharacterized protein</fullName>
    </submittedName>
</protein>
<sequence length="76" mass="8635">MPPYRARLYEYAHLDAYVLPAHRARLWDGGICAYILEKILFQTGQPTPPKWAPRIPCNDSPLSVVTTMLINGHCLI</sequence>
<name>A0A843W1W6_COLES</name>
<evidence type="ECO:0000313" key="2">
    <source>
        <dbReference type="Proteomes" id="UP000652761"/>
    </source>
</evidence>